<comment type="subcellular location">
    <subcellularLocation>
        <location evidence="3">Cytoplasm</location>
    </subcellularLocation>
</comment>
<dbReference type="GO" id="GO:0000160">
    <property type="term" value="P:phosphorelay signal transduction system"/>
    <property type="evidence" value="ECO:0007669"/>
    <property type="project" value="UniProtKB-KW"/>
</dbReference>
<evidence type="ECO:0000313" key="7">
    <source>
        <dbReference type="Proteomes" id="UP000315017"/>
    </source>
</evidence>
<evidence type="ECO:0000256" key="4">
    <source>
        <dbReference type="PROSITE-ProRule" id="PRU00169"/>
    </source>
</evidence>
<dbReference type="GO" id="GO:0045947">
    <property type="term" value="P:negative regulation of translational initiation"/>
    <property type="evidence" value="ECO:0007669"/>
    <property type="project" value="UniProtKB-UniRule"/>
</dbReference>
<dbReference type="AlphaFoldDB" id="A0A517Y9Y8"/>
<keyword evidence="7" id="KW-1185">Reference proteome</keyword>
<feature type="domain" description="Response regulatory" evidence="5">
    <location>
        <begin position="140"/>
        <end position="257"/>
    </location>
</feature>
<dbReference type="InterPro" id="IPR050595">
    <property type="entry name" value="Bact_response_regulator"/>
</dbReference>
<gene>
    <name evidence="6" type="primary">divK</name>
    <name evidence="3" type="synonym">csrA</name>
    <name evidence="6" type="ORF">ETAA8_21390</name>
</gene>
<dbReference type="GO" id="GO:0048027">
    <property type="term" value="F:mRNA 5'-UTR binding"/>
    <property type="evidence" value="ECO:0007669"/>
    <property type="project" value="UniProtKB-UniRule"/>
</dbReference>
<dbReference type="SUPFAM" id="SSF52172">
    <property type="entry name" value="CheY-like"/>
    <property type="match status" value="1"/>
</dbReference>
<reference evidence="6 7" key="1">
    <citation type="submission" date="2019-02" db="EMBL/GenBank/DDBJ databases">
        <title>Deep-cultivation of Planctomycetes and their phenomic and genomic characterization uncovers novel biology.</title>
        <authorList>
            <person name="Wiegand S."/>
            <person name="Jogler M."/>
            <person name="Boedeker C."/>
            <person name="Pinto D."/>
            <person name="Vollmers J."/>
            <person name="Rivas-Marin E."/>
            <person name="Kohn T."/>
            <person name="Peeters S.H."/>
            <person name="Heuer A."/>
            <person name="Rast P."/>
            <person name="Oberbeckmann S."/>
            <person name="Bunk B."/>
            <person name="Jeske O."/>
            <person name="Meyerdierks A."/>
            <person name="Storesund J.E."/>
            <person name="Kallscheuer N."/>
            <person name="Luecker S."/>
            <person name="Lage O.M."/>
            <person name="Pohl T."/>
            <person name="Merkel B.J."/>
            <person name="Hornburger P."/>
            <person name="Mueller R.-W."/>
            <person name="Bruemmer F."/>
            <person name="Labrenz M."/>
            <person name="Spormann A.M."/>
            <person name="Op den Camp H."/>
            <person name="Overmann J."/>
            <person name="Amann R."/>
            <person name="Jetten M.S.M."/>
            <person name="Mascher T."/>
            <person name="Medema M.H."/>
            <person name="Devos D.P."/>
            <person name="Kaster A.-K."/>
            <person name="Ovreas L."/>
            <person name="Rohde M."/>
            <person name="Galperin M.Y."/>
            <person name="Jogler C."/>
        </authorList>
    </citation>
    <scope>NUCLEOTIDE SEQUENCE [LARGE SCALE GENOMIC DNA]</scope>
    <source>
        <strain evidence="6 7">ETA_A8</strain>
    </source>
</reference>
<dbReference type="GO" id="GO:0006402">
    <property type="term" value="P:mRNA catabolic process"/>
    <property type="evidence" value="ECO:0007669"/>
    <property type="project" value="InterPro"/>
</dbReference>
<dbReference type="PANTHER" id="PTHR44591:SF14">
    <property type="entry name" value="PROTEIN PILG"/>
    <property type="match status" value="1"/>
</dbReference>
<evidence type="ECO:0000256" key="2">
    <source>
        <dbReference type="ARBA" id="ARBA00023012"/>
    </source>
</evidence>
<dbReference type="EMBL" id="CP036274">
    <property type="protein sequence ID" value="QDU27055.1"/>
    <property type="molecule type" value="Genomic_DNA"/>
</dbReference>
<dbReference type="InterPro" id="IPR001789">
    <property type="entry name" value="Sig_transdc_resp-reg_receiver"/>
</dbReference>
<keyword evidence="3" id="KW-1005">Bacterial flagellum biogenesis</keyword>
<evidence type="ECO:0000259" key="5">
    <source>
        <dbReference type="PROSITE" id="PS50110"/>
    </source>
</evidence>
<dbReference type="KEGG" id="aagg:ETAA8_21390"/>
<evidence type="ECO:0000313" key="6">
    <source>
        <dbReference type="EMBL" id="QDU27055.1"/>
    </source>
</evidence>
<sequence>MLVLSRRQDEKVCFPNLGIEVQVIRTGGKVIRLGVVAPPEVPVLRGELLQSAEIAKTAENTKRLVNGPAEEALKRFRHDVRDRLNVACLGLQVLQRRIDAGRWDEVESLIQHTLRAFQTINDELANCESPAASAMKQTPHVLIVEDNANEGQLLAELLGSYGCDAAVVANGRQALDHLRKNGKPDFVLMDMNMPELDGPATIRMLREQSEFDGLRVYAVSGMERYEAGVSLGPGGVDRWYTKPINARRLAQELVSAPAVATPIG</sequence>
<keyword evidence="3" id="KW-0963">Cytoplasm</keyword>
<dbReference type="InterPro" id="IPR036107">
    <property type="entry name" value="CsrA_sf"/>
</dbReference>
<dbReference type="Gene3D" id="2.60.40.4380">
    <property type="entry name" value="Translational regulator CsrA"/>
    <property type="match status" value="1"/>
</dbReference>
<dbReference type="GO" id="GO:0044781">
    <property type="term" value="P:bacterial-type flagellum organization"/>
    <property type="evidence" value="ECO:0007669"/>
    <property type="project" value="UniProtKB-KW"/>
</dbReference>
<comment type="subunit">
    <text evidence="3">Homodimer; the beta-strands of each monomer intercalate to form a hydrophobic core, while the alpha-helices form wings that extend away from the core.</text>
</comment>
<dbReference type="HAMAP" id="MF_00167">
    <property type="entry name" value="CsrA"/>
    <property type="match status" value="1"/>
</dbReference>
<evidence type="ECO:0000256" key="1">
    <source>
        <dbReference type="ARBA" id="ARBA00022553"/>
    </source>
</evidence>
<dbReference type="GO" id="GO:0006109">
    <property type="term" value="P:regulation of carbohydrate metabolic process"/>
    <property type="evidence" value="ECO:0007669"/>
    <property type="project" value="InterPro"/>
</dbReference>
<dbReference type="InterPro" id="IPR003751">
    <property type="entry name" value="CsrA"/>
</dbReference>
<dbReference type="GO" id="GO:1902208">
    <property type="term" value="P:regulation of bacterial-type flagellum assembly"/>
    <property type="evidence" value="ECO:0007669"/>
    <property type="project" value="UniProtKB-UniRule"/>
</dbReference>
<dbReference type="CDD" id="cd17546">
    <property type="entry name" value="REC_hyHK_CKI1_RcsC-like"/>
    <property type="match status" value="1"/>
</dbReference>
<dbReference type="SMART" id="SM00448">
    <property type="entry name" value="REC"/>
    <property type="match status" value="1"/>
</dbReference>
<protein>
    <recommendedName>
        <fullName evidence="3">Translational regulator CsrA</fullName>
    </recommendedName>
</protein>
<comment type="function">
    <text evidence="3">A translational regulator that binds mRNA to regulate translation initiation and/or mRNA stability. Usually binds in the 5'-UTR at or near the Shine-Dalgarno sequence preventing ribosome-binding, thus repressing translation. Its main target seems to be the major flagellin gene, while its function is anatagonized by FliW.</text>
</comment>
<organism evidence="6 7">
    <name type="scientific">Anatilimnocola aggregata</name>
    <dbReference type="NCBI Taxonomy" id="2528021"/>
    <lineage>
        <taxon>Bacteria</taxon>
        <taxon>Pseudomonadati</taxon>
        <taxon>Planctomycetota</taxon>
        <taxon>Planctomycetia</taxon>
        <taxon>Pirellulales</taxon>
        <taxon>Pirellulaceae</taxon>
        <taxon>Anatilimnocola</taxon>
    </lineage>
</organism>
<keyword evidence="3" id="KW-0678">Repressor</keyword>
<dbReference type="PANTHER" id="PTHR44591">
    <property type="entry name" value="STRESS RESPONSE REGULATOR PROTEIN 1"/>
    <property type="match status" value="1"/>
</dbReference>
<evidence type="ECO:0000256" key="3">
    <source>
        <dbReference type="HAMAP-Rule" id="MF_00167"/>
    </source>
</evidence>
<dbReference type="Pfam" id="PF00072">
    <property type="entry name" value="Response_reg"/>
    <property type="match status" value="1"/>
</dbReference>
<dbReference type="RefSeq" id="WP_202921724.1">
    <property type="nucleotide sequence ID" value="NZ_CP036274.1"/>
</dbReference>
<dbReference type="InterPro" id="IPR011006">
    <property type="entry name" value="CheY-like_superfamily"/>
</dbReference>
<keyword evidence="3" id="KW-0694">RNA-binding</keyword>
<keyword evidence="1 4" id="KW-0597">Phosphoprotein</keyword>
<dbReference type="GO" id="GO:0005737">
    <property type="term" value="C:cytoplasm"/>
    <property type="evidence" value="ECO:0007669"/>
    <property type="project" value="UniProtKB-SubCell"/>
</dbReference>
<accession>A0A517Y9Y8</accession>
<keyword evidence="3" id="KW-0810">Translation regulation</keyword>
<name>A0A517Y9Y8_9BACT</name>
<proteinExistence type="inferred from homology"/>
<keyword evidence="2" id="KW-0902">Two-component regulatory system</keyword>
<dbReference type="Gene3D" id="3.40.50.2300">
    <property type="match status" value="1"/>
</dbReference>
<comment type="similarity">
    <text evidence="3">Belongs to the CsrA/RsmA family.</text>
</comment>
<dbReference type="PROSITE" id="PS50110">
    <property type="entry name" value="RESPONSE_REGULATORY"/>
    <property type="match status" value="1"/>
</dbReference>
<dbReference type="Proteomes" id="UP000315017">
    <property type="component" value="Chromosome"/>
</dbReference>
<dbReference type="Pfam" id="PF02599">
    <property type="entry name" value="CsrA"/>
    <property type="match status" value="1"/>
</dbReference>
<dbReference type="SUPFAM" id="SSF117130">
    <property type="entry name" value="CsrA-like"/>
    <property type="match status" value="1"/>
</dbReference>
<feature type="modified residue" description="4-aspartylphosphate" evidence="4">
    <location>
        <position position="190"/>
    </location>
</feature>